<keyword evidence="20" id="KW-1185">Reference proteome</keyword>
<keyword evidence="6" id="KW-0679">Respiratory chain</keyword>
<keyword evidence="7 18" id="KW-0812">Transmembrane</keyword>
<keyword evidence="9" id="KW-0809">Transit peptide</keyword>
<evidence type="ECO:0000256" key="12">
    <source>
        <dbReference type="ARBA" id="ARBA00023128"/>
    </source>
</evidence>
<dbReference type="OrthoDB" id="2147978at2759"/>
<accession>A0A371DHS9</accession>
<feature type="region of interest" description="Disordered" evidence="17">
    <location>
        <begin position="55"/>
        <end position="81"/>
    </location>
</feature>
<evidence type="ECO:0000256" key="3">
    <source>
        <dbReference type="ARBA" id="ARBA00008915"/>
    </source>
</evidence>
<evidence type="ECO:0000256" key="14">
    <source>
        <dbReference type="ARBA" id="ARBA00030753"/>
    </source>
</evidence>
<evidence type="ECO:0000256" key="1">
    <source>
        <dbReference type="ARBA" id="ARBA00003195"/>
    </source>
</evidence>
<evidence type="ECO:0000256" key="11">
    <source>
        <dbReference type="ARBA" id="ARBA00022989"/>
    </source>
</evidence>
<reference evidence="19 20" key="1">
    <citation type="journal article" date="2018" name="Biotechnol. Biofuels">
        <title>Integrative visual omics of the white-rot fungus Polyporus brumalis exposes the biotechnological potential of its oxidative enzymes for delignifying raw plant biomass.</title>
        <authorList>
            <person name="Miyauchi S."/>
            <person name="Rancon A."/>
            <person name="Drula E."/>
            <person name="Hage H."/>
            <person name="Chaduli D."/>
            <person name="Favel A."/>
            <person name="Grisel S."/>
            <person name="Henrissat B."/>
            <person name="Herpoel-Gimbert I."/>
            <person name="Ruiz-Duenas F.J."/>
            <person name="Chevret D."/>
            <person name="Hainaut M."/>
            <person name="Lin J."/>
            <person name="Wang M."/>
            <person name="Pangilinan J."/>
            <person name="Lipzen A."/>
            <person name="Lesage-Meessen L."/>
            <person name="Navarro D."/>
            <person name="Riley R."/>
            <person name="Grigoriev I.V."/>
            <person name="Zhou S."/>
            <person name="Raouche S."/>
            <person name="Rosso M.N."/>
        </authorList>
    </citation>
    <scope>NUCLEOTIDE SEQUENCE [LARGE SCALE GENOMIC DNA]</scope>
    <source>
        <strain evidence="19 20">BRFM 1820</strain>
    </source>
</reference>
<feature type="region of interest" description="Disordered" evidence="17">
    <location>
        <begin position="18"/>
        <end position="39"/>
    </location>
</feature>
<keyword evidence="11 18" id="KW-1133">Transmembrane helix</keyword>
<evidence type="ECO:0000256" key="4">
    <source>
        <dbReference type="ARBA" id="ARBA00018632"/>
    </source>
</evidence>
<comment type="function">
    <text evidence="1">Accessory subunit of the mitochondrial membrane respiratory chain NADH dehydrogenase (Complex I), that is believed not to be involved in catalysis. Complex I functions in the transfer of electrons from NADH to the respiratory chain. The immediate electron acceptor for the enzyme is believed to be ubiquinone.</text>
</comment>
<evidence type="ECO:0000256" key="15">
    <source>
        <dbReference type="ARBA" id="ARBA00031387"/>
    </source>
</evidence>
<evidence type="ECO:0000256" key="9">
    <source>
        <dbReference type="ARBA" id="ARBA00022946"/>
    </source>
</evidence>
<evidence type="ECO:0000256" key="2">
    <source>
        <dbReference type="ARBA" id="ARBA00004434"/>
    </source>
</evidence>
<dbReference type="PANTHER" id="PTHR40637:SF1">
    <property type="entry name" value="ESSS SUBUNIT OF NADH:UBIQUINONE OXIDOREDUCTASE (COMPLEX I) PROTEIN"/>
    <property type="match status" value="1"/>
</dbReference>
<evidence type="ECO:0000313" key="19">
    <source>
        <dbReference type="EMBL" id="RDX52078.1"/>
    </source>
</evidence>
<organism evidence="19 20">
    <name type="scientific">Lentinus brumalis</name>
    <dbReference type="NCBI Taxonomy" id="2498619"/>
    <lineage>
        <taxon>Eukaryota</taxon>
        <taxon>Fungi</taxon>
        <taxon>Dikarya</taxon>
        <taxon>Basidiomycota</taxon>
        <taxon>Agaricomycotina</taxon>
        <taxon>Agaricomycetes</taxon>
        <taxon>Polyporales</taxon>
        <taxon>Polyporaceae</taxon>
        <taxon>Lentinus</taxon>
    </lineage>
</organism>
<keyword evidence="10" id="KW-0249">Electron transport</keyword>
<evidence type="ECO:0000256" key="6">
    <source>
        <dbReference type="ARBA" id="ARBA00022660"/>
    </source>
</evidence>
<keyword evidence="8" id="KW-0999">Mitochondrion inner membrane</keyword>
<protein>
    <recommendedName>
        <fullName evidence="4">NADH dehydrogenase [ubiquinone] 1 beta subcomplex subunit 11, mitochondrial</fullName>
    </recommendedName>
    <alternativeName>
        <fullName evidence="15">Complex I-ESSS</fullName>
    </alternativeName>
    <alternativeName>
        <fullName evidence="14">NADH-ubiquinone oxidoreductase ESSS subunit</fullName>
    </alternativeName>
</protein>
<evidence type="ECO:0000256" key="16">
    <source>
        <dbReference type="ARBA" id="ARBA00046528"/>
    </source>
</evidence>
<evidence type="ECO:0000256" key="18">
    <source>
        <dbReference type="SAM" id="Phobius"/>
    </source>
</evidence>
<evidence type="ECO:0000256" key="17">
    <source>
        <dbReference type="SAM" id="MobiDB-lite"/>
    </source>
</evidence>
<dbReference type="Pfam" id="PF10183">
    <property type="entry name" value="ESSS"/>
    <property type="match status" value="1"/>
</dbReference>
<keyword evidence="13 18" id="KW-0472">Membrane</keyword>
<feature type="compositionally biased region" description="Low complexity" evidence="17">
    <location>
        <begin position="23"/>
        <end position="34"/>
    </location>
</feature>
<dbReference type="AlphaFoldDB" id="A0A371DHS9"/>
<dbReference type="InterPro" id="IPR019329">
    <property type="entry name" value="NADH_UbQ_OxRdtase_ESSS_su"/>
</dbReference>
<comment type="subunit">
    <text evidence="16">Complex I is composed of 45 different subunits. Interacts with BCAP31.</text>
</comment>
<comment type="subcellular location">
    <subcellularLocation>
        <location evidence="2">Mitochondrion inner membrane</location>
        <topology evidence="2">Single-pass membrane protein</topology>
    </subcellularLocation>
</comment>
<dbReference type="Proteomes" id="UP000256964">
    <property type="component" value="Unassembled WGS sequence"/>
</dbReference>
<evidence type="ECO:0000256" key="5">
    <source>
        <dbReference type="ARBA" id="ARBA00022448"/>
    </source>
</evidence>
<proteinExistence type="inferred from homology"/>
<sequence>MTRFPESPTVTLNARLQPGQHLSTAPPTMPSPSSLRTLQRRACSSRNLLSCRRYASHGHGPQYNEPTGYLFSEKPLPAGQKRKKEAWENVWYVGMYGTMAVATVLLYYKPDTSINSWALKEAKARMEARGEKPEF</sequence>
<evidence type="ECO:0000256" key="7">
    <source>
        <dbReference type="ARBA" id="ARBA00022692"/>
    </source>
</evidence>
<evidence type="ECO:0000313" key="20">
    <source>
        <dbReference type="Proteomes" id="UP000256964"/>
    </source>
</evidence>
<evidence type="ECO:0000256" key="10">
    <source>
        <dbReference type="ARBA" id="ARBA00022982"/>
    </source>
</evidence>
<dbReference type="EMBL" id="KZ857392">
    <property type="protein sequence ID" value="RDX52078.1"/>
    <property type="molecule type" value="Genomic_DNA"/>
</dbReference>
<evidence type="ECO:0000256" key="13">
    <source>
        <dbReference type="ARBA" id="ARBA00023136"/>
    </source>
</evidence>
<evidence type="ECO:0000256" key="8">
    <source>
        <dbReference type="ARBA" id="ARBA00022792"/>
    </source>
</evidence>
<dbReference type="PANTHER" id="PTHR40637">
    <property type="entry name" value="ESSS SUBUNIT OF NADH:UBIQUINONE OXIDOREDUCTASE (COMPLEX I) PROTEIN"/>
    <property type="match status" value="1"/>
</dbReference>
<dbReference type="STRING" id="139420.A0A371DHS9"/>
<feature type="transmembrane region" description="Helical" evidence="18">
    <location>
        <begin position="90"/>
        <end position="108"/>
    </location>
</feature>
<comment type="similarity">
    <text evidence="3">Belongs to the complex I NDUFB11 subunit family.</text>
</comment>
<keyword evidence="5" id="KW-0813">Transport</keyword>
<keyword evidence="12" id="KW-0496">Mitochondrion</keyword>
<name>A0A371DHS9_9APHY</name>
<dbReference type="GO" id="GO:0005743">
    <property type="term" value="C:mitochondrial inner membrane"/>
    <property type="evidence" value="ECO:0007669"/>
    <property type="project" value="UniProtKB-SubCell"/>
</dbReference>
<gene>
    <name evidence="19" type="ORF">OH76DRAFT_243005</name>
</gene>